<evidence type="ECO:0000313" key="2">
    <source>
        <dbReference type="EMBL" id="MBL7258014.1"/>
    </source>
</evidence>
<name>A0ABS1VU63_9ACTN</name>
<sequence>MGTFIVILLIILVLAILGKALTRPKKPTFEVISRTDKPPVHPAPKQPLPPFGQGDGAVEFSAQTANAKARCYLTGMEVGSCTCKKHSQ</sequence>
<evidence type="ECO:0000256" key="1">
    <source>
        <dbReference type="SAM" id="MobiDB-lite"/>
    </source>
</evidence>
<dbReference type="EMBL" id="JAENHO010000008">
    <property type="protein sequence ID" value="MBL7258014.1"/>
    <property type="molecule type" value="Genomic_DNA"/>
</dbReference>
<protein>
    <submittedName>
        <fullName evidence="2">Uncharacterized protein</fullName>
    </submittedName>
</protein>
<comment type="caution">
    <text evidence="2">The sequence shown here is derived from an EMBL/GenBank/DDBJ whole genome shotgun (WGS) entry which is preliminary data.</text>
</comment>
<evidence type="ECO:0000313" key="3">
    <source>
        <dbReference type="Proteomes" id="UP000598996"/>
    </source>
</evidence>
<dbReference type="RefSeq" id="WP_202994660.1">
    <property type="nucleotide sequence ID" value="NZ_JAENHO010000008.1"/>
</dbReference>
<gene>
    <name evidence="2" type="ORF">JKJ07_27280</name>
</gene>
<keyword evidence="3" id="KW-1185">Reference proteome</keyword>
<feature type="compositionally biased region" description="Pro residues" evidence="1">
    <location>
        <begin position="40"/>
        <end position="50"/>
    </location>
</feature>
<reference evidence="2 3" key="1">
    <citation type="submission" date="2021-01" db="EMBL/GenBank/DDBJ databases">
        <title>Actinoplanes sp. nov. LDG1-01 isolated from lichen.</title>
        <authorList>
            <person name="Saeng-In P."/>
            <person name="Phongsopitanun W."/>
            <person name="Kanchanasin P."/>
            <person name="Yuki M."/>
            <person name="Kudo T."/>
            <person name="Ohkuma M."/>
            <person name="Tanasupawat S."/>
        </authorList>
    </citation>
    <scope>NUCLEOTIDE SEQUENCE [LARGE SCALE GENOMIC DNA]</scope>
    <source>
        <strain evidence="2 3">LDG1-01</strain>
    </source>
</reference>
<accession>A0ABS1VU63</accession>
<proteinExistence type="predicted"/>
<feature type="region of interest" description="Disordered" evidence="1">
    <location>
        <begin position="32"/>
        <end position="52"/>
    </location>
</feature>
<organism evidence="2 3">
    <name type="scientific">Paractinoplanes lichenicola</name>
    <dbReference type="NCBI Taxonomy" id="2802976"/>
    <lineage>
        <taxon>Bacteria</taxon>
        <taxon>Bacillati</taxon>
        <taxon>Actinomycetota</taxon>
        <taxon>Actinomycetes</taxon>
        <taxon>Micromonosporales</taxon>
        <taxon>Micromonosporaceae</taxon>
        <taxon>Paractinoplanes</taxon>
    </lineage>
</organism>
<dbReference type="Proteomes" id="UP000598996">
    <property type="component" value="Unassembled WGS sequence"/>
</dbReference>